<gene>
    <name evidence="1" type="ORF">MENTE1834_LOCUS13691</name>
</gene>
<accession>A0ACB0YLH8</accession>
<protein>
    <submittedName>
        <fullName evidence="1">Uncharacterized protein</fullName>
    </submittedName>
</protein>
<comment type="caution">
    <text evidence="1">The sequence shown here is derived from an EMBL/GenBank/DDBJ whole genome shotgun (WGS) entry which is preliminary data.</text>
</comment>
<dbReference type="Proteomes" id="UP001497535">
    <property type="component" value="Unassembled WGS sequence"/>
</dbReference>
<sequence>MSDQFSELSNDELRQELIKNGLNLLKFTNLFLIKIGIPFGPIGSTTRKVYEKKLQNLLENGVEPLIANNETGITNGGGHEAVDTIDFSNDNGHTPSREVSPVLVQHTNGVTASPQHREGSARPGAENDSDNEEDSCESARILSPDEARAFRLKFNPPSDNGSYTGVYRRRGVDDRRLTPAKTPPPPSKGKSFRRVALGMFIAFVMLSSVGILVYLAFGPEMKNALERFDFSVFYASLTGGKQSKEPVISSNKGN</sequence>
<dbReference type="EMBL" id="CAVMJV010000014">
    <property type="protein sequence ID" value="CAK5051744.1"/>
    <property type="molecule type" value="Genomic_DNA"/>
</dbReference>
<evidence type="ECO:0000313" key="2">
    <source>
        <dbReference type="Proteomes" id="UP001497535"/>
    </source>
</evidence>
<reference evidence="1" key="1">
    <citation type="submission" date="2023-11" db="EMBL/GenBank/DDBJ databases">
        <authorList>
            <person name="Poullet M."/>
        </authorList>
    </citation>
    <scope>NUCLEOTIDE SEQUENCE</scope>
    <source>
        <strain evidence="1">E1834</strain>
    </source>
</reference>
<proteinExistence type="predicted"/>
<name>A0ACB0YLH8_MELEN</name>
<evidence type="ECO:0000313" key="1">
    <source>
        <dbReference type="EMBL" id="CAK5051744.1"/>
    </source>
</evidence>
<keyword evidence="2" id="KW-1185">Reference proteome</keyword>
<organism evidence="1 2">
    <name type="scientific">Meloidogyne enterolobii</name>
    <name type="common">Root-knot nematode worm</name>
    <name type="synonym">Meloidogyne mayaguensis</name>
    <dbReference type="NCBI Taxonomy" id="390850"/>
    <lineage>
        <taxon>Eukaryota</taxon>
        <taxon>Metazoa</taxon>
        <taxon>Ecdysozoa</taxon>
        <taxon>Nematoda</taxon>
        <taxon>Chromadorea</taxon>
        <taxon>Rhabditida</taxon>
        <taxon>Tylenchina</taxon>
        <taxon>Tylenchomorpha</taxon>
        <taxon>Tylenchoidea</taxon>
        <taxon>Meloidogynidae</taxon>
        <taxon>Meloidogyninae</taxon>
        <taxon>Meloidogyne</taxon>
    </lineage>
</organism>